<accession>A0ABP9Z6R6</accession>
<evidence type="ECO:0000313" key="2">
    <source>
        <dbReference type="Proteomes" id="UP001473302"/>
    </source>
</evidence>
<comment type="caution">
    <text evidence="1">The sequence shown here is derived from an EMBL/GenBank/DDBJ whole genome shotgun (WGS) entry which is preliminary data.</text>
</comment>
<name>A0ABP9Z6R6_9FUNG</name>
<protein>
    <submittedName>
        <fullName evidence="1">Uncharacterized protein</fullName>
    </submittedName>
</protein>
<keyword evidence="2" id="KW-1185">Reference proteome</keyword>
<organism evidence="1 2">
    <name type="scientific">Mucor flavus</name>
    <dbReference type="NCBI Taxonomy" id="439312"/>
    <lineage>
        <taxon>Eukaryota</taxon>
        <taxon>Fungi</taxon>
        <taxon>Fungi incertae sedis</taxon>
        <taxon>Mucoromycota</taxon>
        <taxon>Mucoromycotina</taxon>
        <taxon>Mucoromycetes</taxon>
        <taxon>Mucorales</taxon>
        <taxon>Mucorineae</taxon>
        <taxon>Mucoraceae</taxon>
        <taxon>Mucor</taxon>
    </lineage>
</organism>
<dbReference type="Proteomes" id="UP001473302">
    <property type="component" value="Unassembled WGS sequence"/>
</dbReference>
<reference evidence="1 2" key="1">
    <citation type="submission" date="2024-04" db="EMBL/GenBank/DDBJ databases">
        <title>genome sequences of Mucor flavus KT1a and Helicostylum pulchrum KT1b strains isolated from the surface of a dry-aged beef.</title>
        <authorList>
            <person name="Toyotome T."/>
            <person name="Hosono M."/>
            <person name="Torimaru M."/>
            <person name="Fukuda K."/>
            <person name="Mikami N."/>
        </authorList>
    </citation>
    <scope>NUCLEOTIDE SEQUENCE [LARGE SCALE GENOMIC DNA]</scope>
    <source>
        <strain evidence="1 2">KT1a</strain>
    </source>
</reference>
<sequence>MSLNYIANVVEDQTLTKRSFVPSKKKSVISYGNASIQTTAENNTPAPIKVITNYM</sequence>
<evidence type="ECO:0000313" key="1">
    <source>
        <dbReference type="EMBL" id="GAA5814828.1"/>
    </source>
</evidence>
<gene>
    <name evidence="1" type="ORF">MFLAVUS_008331</name>
</gene>
<proteinExistence type="predicted"/>
<dbReference type="EMBL" id="BAABUK010000023">
    <property type="protein sequence ID" value="GAA5814828.1"/>
    <property type="molecule type" value="Genomic_DNA"/>
</dbReference>